<keyword evidence="1" id="KW-1133">Transmembrane helix</keyword>
<gene>
    <name evidence="2" type="ORF">GCM10007392_11170</name>
</gene>
<sequence>MNYSTVMHQLRWLWQPLTAFVAALLLLLNLLLWLFWYQPASEVLTESSHRLGESLARTLAFDVAAPLQRGDRLAISLLLNRTAEEPLVTSVTLSSVDQDLTLASRPSNREPLQPTQFSHPVHFESELLGHTEIQLDRRPWIDWQTRTVRSWFLFNLLALAGAGGLLYWHSRMEHATTARLARQLTDNLPEWRDAFSGPPEAQLKALVERLSDAMDRNGQILRTLATSTDQGETERLLEQVHLAGVKGAYCDVALLNVQCHNWDALTRQYDAHQLQALWASYEHMITQVGELYGGVLLPEGFTLVFGLGDDDHYAMNAVCAARVLQMAAEQRFRQSTWLQPSFGYSLSAGPAFVSRTSKHGLPLPLVTGDAAQWLQQVSALQPRDTIFLAEPLLQHLEVNQNIEVSLLRDVTLSDGGRLEVWELDAIRGNRDRLLASQAKTLLDTR</sequence>
<dbReference type="InterPro" id="IPR029787">
    <property type="entry name" value="Nucleotide_cyclase"/>
</dbReference>
<feature type="transmembrane region" description="Helical" evidence="1">
    <location>
        <begin position="12"/>
        <end position="36"/>
    </location>
</feature>
<feature type="transmembrane region" description="Helical" evidence="1">
    <location>
        <begin position="150"/>
        <end position="169"/>
    </location>
</feature>
<comment type="caution">
    <text evidence="2">The sequence shown here is derived from an EMBL/GenBank/DDBJ whole genome shotgun (WGS) entry which is preliminary data.</text>
</comment>
<evidence type="ECO:0000313" key="2">
    <source>
        <dbReference type="EMBL" id="GGX45902.1"/>
    </source>
</evidence>
<keyword evidence="3" id="KW-1185">Reference proteome</keyword>
<organism evidence="2 3">
    <name type="scientific">Saccharospirillum salsuginis</name>
    <dbReference type="NCBI Taxonomy" id="418750"/>
    <lineage>
        <taxon>Bacteria</taxon>
        <taxon>Pseudomonadati</taxon>
        <taxon>Pseudomonadota</taxon>
        <taxon>Gammaproteobacteria</taxon>
        <taxon>Oceanospirillales</taxon>
        <taxon>Saccharospirillaceae</taxon>
        <taxon>Saccharospirillum</taxon>
    </lineage>
</organism>
<protein>
    <recommendedName>
        <fullName evidence="4">Guanylate cyclase domain-containing protein</fullName>
    </recommendedName>
</protein>
<keyword evidence="1" id="KW-0812">Transmembrane</keyword>
<evidence type="ECO:0000256" key="1">
    <source>
        <dbReference type="SAM" id="Phobius"/>
    </source>
</evidence>
<evidence type="ECO:0000313" key="3">
    <source>
        <dbReference type="Proteomes" id="UP000626148"/>
    </source>
</evidence>
<reference evidence="2" key="1">
    <citation type="journal article" date="2014" name="Int. J. Syst. Evol. Microbiol.">
        <title>Complete genome sequence of Corynebacterium casei LMG S-19264T (=DSM 44701T), isolated from a smear-ripened cheese.</title>
        <authorList>
            <consortium name="US DOE Joint Genome Institute (JGI-PGF)"/>
            <person name="Walter F."/>
            <person name="Albersmeier A."/>
            <person name="Kalinowski J."/>
            <person name="Ruckert C."/>
        </authorList>
    </citation>
    <scope>NUCLEOTIDE SEQUENCE</scope>
    <source>
        <strain evidence="2">KCTC 22169</strain>
    </source>
</reference>
<name>A0A918N8A0_9GAMM</name>
<dbReference type="Gene3D" id="3.30.70.1230">
    <property type="entry name" value="Nucleotide cyclase"/>
    <property type="match status" value="1"/>
</dbReference>
<dbReference type="EMBL" id="BMXR01000002">
    <property type="protein sequence ID" value="GGX45902.1"/>
    <property type="molecule type" value="Genomic_DNA"/>
</dbReference>
<reference evidence="2" key="2">
    <citation type="submission" date="2020-09" db="EMBL/GenBank/DDBJ databases">
        <authorList>
            <person name="Sun Q."/>
            <person name="Kim S."/>
        </authorList>
    </citation>
    <scope>NUCLEOTIDE SEQUENCE</scope>
    <source>
        <strain evidence="2">KCTC 22169</strain>
    </source>
</reference>
<keyword evidence="1" id="KW-0472">Membrane</keyword>
<accession>A0A918N8A0</accession>
<dbReference type="Proteomes" id="UP000626148">
    <property type="component" value="Unassembled WGS sequence"/>
</dbReference>
<evidence type="ECO:0008006" key="4">
    <source>
        <dbReference type="Google" id="ProtNLM"/>
    </source>
</evidence>
<dbReference type="AlphaFoldDB" id="A0A918N8A0"/>
<dbReference type="SUPFAM" id="SSF55073">
    <property type="entry name" value="Nucleotide cyclase"/>
    <property type="match status" value="1"/>
</dbReference>
<proteinExistence type="predicted"/>